<keyword evidence="11" id="KW-0862">Zinc</keyword>
<keyword evidence="9 11" id="KW-0030">Aminoacyl-tRNA synthetase</keyword>
<feature type="binding site" evidence="11">
    <location>
        <position position="159"/>
    </location>
    <ligand>
        <name>Zn(2+)</name>
        <dbReference type="ChEBI" id="CHEBI:29105"/>
    </ligand>
</feature>
<organism evidence="15 16">
    <name type="scientific">Streptomyces antimycoticus</name>
    <dbReference type="NCBI Taxonomy" id="68175"/>
    <lineage>
        <taxon>Bacteria</taxon>
        <taxon>Bacillati</taxon>
        <taxon>Actinomycetota</taxon>
        <taxon>Actinomycetes</taxon>
        <taxon>Kitasatosporales</taxon>
        <taxon>Streptomycetaceae</taxon>
        <taxon>Streptomyces</taxon>
        <taxon>Streptomyces violaceusniger group</taxon>
    </lineage>
</organism>
<reference evidence="15 16" key="1">
    <citation type="journal article" date="2020" name="Int. J. Syst. Evol. Microbiol.">
        <title>Reclassification of Streptomyces castelarensis and Streptomyces sporoclivatus as later heterotypic synonyms of Streptomyces antimycoticus.</title>
        <authorList>
            <person name="Komaki H."/>
            <person name="Tamura T."/>
        </authorList>
    </citation>
    <scope>NUCLEOTIDE SEQUENCE [LARGE SCALE GENOMIC DNA]</scope>
    <source>
        <strain evidence="15 16">NBRC 100767</strain>
    </source>
</reference>
<feature type="domain" description="Methionyl-tRNA synthetase anticodon-binding" evidence="14">
    <location>
        <begin position="421"/>
        <end position="552"/>
    </location>
</feature>
<comment type="cofactor">
    <cofactor evidence="11">
        <name>Zn(2+)</name>
        <dbReference type="ChEBI" id="CHEBI:29105"/>
    </cofactor>
    <text evidence="11">Binds 1 zinc ion per subunit.</text>
</comment>
<dbReference type="CDD" id="cd00814">
    <property type="entry name" value="MetRS_core"/>
    <property type="match status" value="1"/>
</dbReference>
<dbReference type="PANTHER" id="PTHR45765:SF1">
    <property type="entry name" value="METHIONINE--TRNA LIGASE, CYTOPLASMIC"/>
    <property type="match status" value="1"/>
</dbReference>
<dbReference type="Proteomes" id="UP000463951">
    <property type="component" value="Chromosome"/>
</dbReference>
<evidence type="ECO:0000256" key="11">
    <source>
        <dbReference type="HAMAP-Rule" id="MF_00098"/>
    </source>
</evidence>
<dbReference type="Pfam" id="PF19303">
    <property type="entry name" value="Anticodon_3"/>
    <property type="match status" value="1"/>
</dbReference>
<evidence type="ECO:0000256" key="4">
    <source>
        <dbReference type="ARBA" id="ARBA00022490"/>
    </source>
</evidence>
<comment type="subcellular location">
    <subcellularLocation>
        <location evidence="2 11">Cytoplasm</location>
    </subcellularLocation>
</comment>
<dbReference type="Gene3D" id="1.10.730.10">
    <property type="entry name" value="Isoleucyl-tRNA Synthetase, Domain 1"/>
    <property type="match status" value="1"/>
</dbReference>
<proteinExistence type="inferred from homology"/>
<keyword evidence="11" id="KW-0479">Metal-binding</keyword>
<comment type="subunit">
    <text evidence="11">Monomer.</text>
</comment>
<gene>
    <name evidence="11 15" type="primary">metG</name>
    <name evidence="15" type="ORF">SSPO_050180</name>
</gene>
<evidence type="ECO:0000256" key="5">
    <source>
        <dbReference type="ARBA" id="ARBA00022598"/>
    </source>
</evidence>
<evidence type="ECO:0000256" key="3">
    <source>
        <dbReference type="ARBA" id="ARBA00008258"/>
    </source>
</evidence>
<feature type="binding site" evidence="11">
    <location>
        <position position="156"/>
    </location>
    <ligand>
        <name>Zn(2+)</name>
        <dbReference type="ChEBI" id="CHEBI:29105"/>
    </ligand>
</feature>
<feature type="region of interest" description="Disordered" evidence="12">
    <location>
        <begin position="551"/>
        <end position="599"/>
    </location>
</feature>
<dbReference type="InterPro" id="IPR033911">
    <property type="entry name" value="MetRS_core"/>
</dbReference>
<keyword evidence="4 11" id="KW-0963">Cytoplasm</keyword>
<dbReference type="PRINTS" id="PR01041">
    <property type="entry name" value="TRNASYNTHMET"/>
</dbReference>
<evidence type="ECO:0000256" key="12">
    <source>
        <dbReference type="SAM" id="MobiDB-lite"/>
    </source>
</evidence>
<dbReference type="InterPro" id="IPR041872">
    <property type="entry name" value="Anticodon_Met"/>
</dbReference>
<feature type="binding site" evidence="11">
    <location>
        <position position="146"/>
    </location>
    <ligand>
        <name>Zn(2+)</name>
        <dbReference type="ChEBI" id="CHEBI:29105"/>
    </ligand>
</feature>
<evidence type="ECO:0000259" key="13">
    <source>
        <dbReference type="Pfam" id="PF09334"/>
    </source>
</evidence>
<dbReference type="InterPro" id="IPR014729">
    <property type="entry name" value="Rossmann-like_a/b/a_fold"/>
</dbReference>
<dbReference type="GO" id="GO:0006431">
    <property type="term" value="P:methionyl-tRNA aminoacylation"/>
    <property type="evidence" value="ECO:0007669"/>
    <property type="project" value="UniProtKB-UniRule"/>
</dbReference>
<evidence type="ECO:0000313" key="16">
    <source>
        <dbReference type="Proteomes" id="UP000463951"/>
    </source>
</evidence>
<feature type="short sequence motif" description="'HIGH' region" evidence="11">
    <location>
        <begin position="11"/>
        <end position="21"/>
    </location>
</feature>
<evidence type="ECO:0000256" key="6">
    <source>
        <dbReference type="ARBA" id="ARBA00022741"/>
    </source>
</evidence>
<keyword evidence="6 11" id="KW-0547">Nucleotide-binding</keyword>
<dbReference type="CDD" id="cd07957">
    <property type="entry name" value="Anticodon_Ia_Met"/>
    <property type="match status" value="1"/>
</dbReference>
<dbReference type="AlphaFoldDB" id="A0A499UP33"/>
<feature type="short sequence motif" description="'KMSKS' region" evidence="11">
    <location>
        <begin position="346"/>
        <end position="350"/>
    </location>
</feature>
<feature type="compositionally biased region" description="Low complexity" evidence="12">
    <location>
        <begin position="561"/>
        <end position="585"/>
    </location>
</feature>
<keyword evidence="5 11" id="KW-0436">Ligase</keyword>
<dbReference type="HAMAP" id="MF_00098">
    <property type="entry name" value="Met_tRNA_synth_type1"/>
    <property type="match status" value="1"/>
</dbReference>
<comment type="function">
    <text evidence="1 11">Is required not only for elongation of protein synthesis but also for the initiation of all mRNA translation through initiator tRNA(fMet) aminoacylation.</text>
</comment>
<dbReference type="GO" id="GO:0004825">
    <property type="term" value="F:methionine-tRNA ligase activity"/>
    <property type="evidence" value="ECO:0007669"/>
    <property type="project" value="UniProtKB-UniRule"/>
</dbReference>
<keyword evidence="7 11" id="KW-0067">ATP-binding</keyword>
<dbReference type="Pfam" id="PF09334">
    <property type="entry name" value="tRNA-synt_1g"/>
    <property type="match status" value="1"/>
</dbReference>
<dbReference type="EC" id="6.1.1.10" evidence="11"/>
<evidence type="ECO:0000259" key="14">
    <source>
        <dbReference type="Pfam" id="PF19303"/>
    </source>
</evidence>
<evidence type="ECO:0000256" key="1">
    <source>
        <dbReference type="ARBA" id="ARBA00003314"/>
    </source>
</evidence>
<feature type="domain" description="Methionyl/Leucyl tRNA synthetase" evidence="13">
    <location>
        <begin position="4"/>
        <end position="410"/>
    </location>
</feature>
<comment type="similarity">
    <text evidence="3 11">Belongs to the class-I aminoacyl-tRNA synthetase family. MetG type 1 subfamily.</text>
</comment>
<name>A0A499UP33_9ACTN</name>
<dbReference type="InterPro" id="IPR023458">
    <property type="entry name" value="Met-tRNA_ligase_1"/>
</dbReference>
<dbReference type="EMBL" id="AP019620">
    <property type="protein sequence ID" value="BBJ42300.1"/>
    <property type="molecule type" value="Genomic_DNA"/>
</dbReference>
<evidence type="ECO:0000313" key="15">
    <source>
        <dbReference type="EMBL" id="BBJ42300.1"/>
    </source>
</evidence>
<dbReference type="SUPFAM" id="SSF52374">
    <property type="entry name" value="Nucleotidylyl transferase"/>
    <property type="match status" value="1"/>
</dbReference>
<dbReference type="GO" id="GO:0017101">
    <property type="term" value="C:aminoacyl-tRNA synthetase multienzyme complex"/>
    <property type="evidence" value="ECO:0007669"/>
    <property type="project" value="TreeGrafter"/>
</dbReference>
<dbReference type="GO" id="GO:0005829">
    <property type="term" value="C:cytosol"/>
    <property type="evidence" value="ECO:0007669"/>
    <property type="project" value="TreeGrafter"/>
</dbReference>
<accession>A0A499UP33</accession>
<dbReference type="NCBIfam" id="TIGR00398">
    <property type="entry name" value="metG"/>
    <property type="match status" value="1"/>
</dbReference>
<evidence type="ECO:0000256" key="7">
    <source>
        <dbReference type="ARBA" id="ARBA00022840"/>
    </source>
</evidence>
<evidence type="ECO:0000256" key="8">
    <source>
        <dbReference type="ARBA" id="ARBA00022917"/>
    </source>
</evidence>
<keyword evidence="8 11" id="KW-0648">Protein biosynthesis</keyword>
<dbReference type="InterPro" id="IPR015413">
    <property type="entry name" value="Methionyl/Leucyl_tRNA_Synth"/>
</dbReference>
<evidence type="ECO:0000256" key="10">
    <source>
        <dbReference type="ARBA" id="ARBA00047364"/>
    </source>
</evidence>
<dbReference type="InterPro" id="IPR029038">
    <property type="entry name" value="MetRS_Zn"/>
</dbReference>
<dbReference type="FunFam" id="2.20.28.20:FF:000001">
    <property type="entry name" value="Methionine--tRNA ligase"/>
    <property type="match status" value="1"/>
</dbReference>
<sequence length="599" mass="66987">MARHLITSALPYINGIKHLGNMVGSMLPADVYSRYMRQRGHEVLYICATDEHGTPAELAAKEAGLPVDEFCAQQHEAQKAIYDGFGLAFDYFGRSSSAQNVQITQTIARELKTNGFIEERSIRQVYSNADGRFLPDRYIEGTCPHCGYDKARGDQCENCTRVLDPTDLIDARSAISGSSDLEVRETKHLFLLQSKLAEEVAAWVDERGKDWPTLASSIARKWLNEGLQDRAITRDLDWGVPVPADTWPDLAAEGKVFYVWFDAPIEYIGATKEWADAARDTDSEHRDWKSWWYDVDETVRYTEFMAKDNVPFHTVMFPATLLGTRDAWKKVDYVKAFNWLTYYGGKFSTSQKRGVFTDAALEVLPADYWRYFLMANAPESDDTSFTWEHFTATVNKDLADTLGNFVNRVLSFSRKRFGDEVPAGRAAGEAEERLGEEIARLLAEYEEHMDALQFRKAAAALRALWSAGNSYLEEKAPWLEIKTDQEAAALTLRTAMNLIHLYAIVSEPFIPASARAMRSAFALSEDTAVWVGQEEAKALASVPAGTAFTVPRCSSRRSPRRTWSPSGSASAARSRTATATATAPRSGRRAAPRSRSCAC</sequence>
<feature type="binding site" evidence="11">
    <location>
        <position position="349"/>
    </location>
    <ligand>
        <name>ATP</name>
        <dbReference type="ChEBI" id="CHEBI:30616"/>
    </ligand>
</feature>
<dbReference type="SUPFAM" id="SSF57770">
    <property type="entry name" value="Methionyl-tRNA synthetase (MetRS), Zn-domain"/>
    <property type="match status" value="1"/>
</dbReference>
<dbReference type="InterPro" id="IPR009080">
    <property type="entry name" value="tRNAsynth_Ia_anticodon-bd"/>
</dbReference>
<dbReference type="GO" id="GO:0046872">
    <property type="term" value="F:metal ion binding"/>
    <property type="evidence" value="ECO:0007669"/>
    <property type="project" value="UniProtKB-KW"/>
</dbReference>
<dbReference type="InterPro" id="IPR014758">
    <property type="entry name" value="Met-tRNA_synth"/>
</dbReference>
<dbReference type="PANTHER" id="PTHR45765">
    <property type="entry name" value="METHIONINE--TRNA LIGASE"/>
    <property type="match status" value="1"/>
</dbReference>
<evidence type="ECO:0000256" key="9">
    <source>
        <dbReference type="ARBA" id="ARBA00023146"/>
    </source>
</evidence>
<protein>
    <recommendedName>
        <fullName evidence="11">Methionine--tRNA ligase</fullName>
        <ecNumber evidence="11">6.1.1.10</ecNumber>
    </recommendedName>
    <alternativeName>
        <fullName evidence="11">Methionyl-tRNA synthetase</fullName>
        <shortName evidence="11">MetRS</shortName>
    </alternativeName>
</protein>
<feature type="binding site" evidence="11">
    <location>
        <position position="143"/>
    </location>
    <ligand>
        <name>Zn(2+)</name>
        <dbReference type="ChEBI" id="CHEBI:29105"/>
    </ligand>
</feature>
<dbReference type="GO" id="GO:0005524">
    <property type="term" value="F:ATP binding"/>
    <property type="evidence" value="ECO:0007669"/>
    <property type="project" value="UniProtKB-UniRule"/>
</dbReference>
<dbReference type="SUPFAM" id="SSF47323">
    <property type="entry name" value="Anticodon-binding domain of a subclass of class I aminoacyl-tRNA synthetases"/>
    <property type="match status" value="1"/>
</dbReference>
<evidence type="ECO:0000256" key="2">
    <source>
        <dbReference type="ARBA" id="ARBA00004496"/>
    </source>
</evidence>
<dbReference type="Gene3D" id="3.40.50.620">
    <property type="entry name" value="HUPs"/>
    <property type="match status" value="1"/>
</dbReference>
<comment type="catalytic activity">
    <reaction evidence="10 11">
        <text>tRNA(Met) + L-methionine + ATP = L-methionyl-tRNA(Met) + AMP + diphosphate</text>
        <dbReference type="Rhea" id="RHEA:13481"/>
        <dbReference type="Rhea" id="RHEA-COMP:9667"/>
        <dbReference type="Rhea" id="RHEA-COMP:9698"/>
        <dbReference type="ChEBI" id="CHEBI:30616"/>
        <dbReference type="ChEBI" id="CHEBI:33019"/>
        <dbReference type="ChEBI" id="CHEBI:57844"/>
        <dbReference type="ChEBI" id="CHEBI:78442"/>
        <dbReference type="ChEBI" id="CHEBI:78530"/>
        <dbReference type="ChEBI" id="CHEBI:456215"/>
        <dbReference type="EC" id="6.1.1.10"/>
    </reaction>
</comment>
<dbReference type="Gene3D" id="2.20.28.20">
    <property type="entry name" value="Methionyl-tRNA synthetase, Zn-domain"/>
    <property type="match status" value="1"/>
</dbReference>